<dbReference type="GO" id="GO:0005634">
    <property type="term" value="C:nucleus"/>
    <property type="evidence" value="ECO:0007669"/>
    <property type="project" value="UniProtKB-SubCell"/>
</dbReference>
<reference evidence="6" key="1">
    <citation type="submission" date="2021-11" db="EMBL/GenBank/DDBJ databases">
        <authorList>
            <person name="Schell T."/>
        </authorList>
    </citation>
    <scope>NUCLEOTIDE SEQUENCE</scope>
    <source>
        <strain evidence="6">M5</strain>
    </source>
</reference>
<sequence>MDDEFPDPDEEYEMRYADEFEMMNEFDFEEDSAPILPKGNDKKVKKSLNFNDGSNDSSRPNSSMSGHAVASSDSRSNSRMSGHANLTSDEAGRKRMQDEVFGSLSDDEELCGKGSNPSKKSRNDDILLDKCTTHTIPDMYEEPRAYRAPRPKRYVFRLVPEEPHQCVTTHTGQKLFIRLKSEESLRQREIDLNSKSVGKLLKVSVASLKLQMHNETRSKSMLVSEEAFERRLRELEKTEYKIKGTTVDDMGNNSKNKSTDSWMDLYRPKNYLDLLSEENVNRTLLHWLKLWDKAVFNREVKIRAPKIDENVKPKWAQEQKSAGARGRFDNNKKFEHKKKFFNKNTDGELKEELDPSGRPIQKIVLISGPPGLGKTTLAHVVAKHAGYFPVEMNASDDRNVEAFKLQIEAATQMRSVIGANPLPNCLIIDEIDGAPAASINFLVNTVTQEGAQNKENNQAAKKKKKKGINIVSRPVICICNDLYTPSLRPLRQAALVLQFPPTNPNRLAQRLLSISKEQDIQVDMTTMLALCEKAEYDIRSCLATLYFLKAHGRPLRYSDVMNLNIGHKDSHKSLFQVWQEIFHIPRQKRNQYIGANEPEGMLPLAPDVDRPLAPNAGNNASMPARFANILHAVHSCGEYDRLMQGVFENYPTIKFKDSYLNAVCTGLDWVCYFDHVNHFIQVNQNYCVFGYLPYAFIALHFQLAAVLSQKIKYPTAQTELKAKQGKNESIVSTMLQDLKPNVRITNSKETIIQDIIPFSLPIITPSLRPVSAQLYSAEEKEQILRVIGVMISYNLTFRQEKSIDGVYRYCLEPDVEQVANFEIVNVQRKSLTYSVKQMLAREIELEKLRQYESNLGPVTTPTVTIEEIEEPKVIKPPPNAAMTLALKPKPIAESCKPATDFFGRPLKTPPKKKNADGSIAKTAQNDVWYHFKEGYSNAVRRNVKMEDFI</sequence>
<proteinExistence type="inferred from homology"/>
<comment type="subcellular location">
    <subcellularLocation>
        <location evidence="1">Nucleus</location>
    </subcellularLocation>
</comment>
<comment type="similarity">
    <text evidence="3">Belongs to the activator 1 small subunits family. CTF18 subfamily.</text>
</comment>
<organism evidence="6 7">
    <name type="scientific">Daphnia galeata</name>
    <dbReference type="NCBI Taxonomy" id="27404"/>
    <lineage>
        <taxon>Eukaryota</taxon>
        <taxon>Metazoa</taxon>
        <taxon>Ecdysozoa</taxon>
        <taxon>Arthropoda</taxon>
        <taxon>Crustacea</taxon>
        <taxon>Branchiopoda</taxon>
        <taxon>Diplostraca</taxon>
        <taxon>Cladocera</taxon>
        <taxon>Anomopoda</taxon>
        <taxon>Daphniidae</taxon>
        <taxon>Daphnia</taxon>
    </lineage>
</organism>
<dbReference type="GO" id="GO:0005524">
    <property type="term" value="F:ATP binding"/>
    <property type="evidence" value="ECO:0007669"/>
    <property type="project" value="InterPro"/>
</dbReference>
<evidence type="ECO:0000256" key="2">
    <source>
        <dbReference type="ARBA" id="ARBA00023242"/>
    </source>
</evidence>
<dbReference type="InterPro" id="IPR003959">
    <property type="entry name" value="ATPase_AAA_core"/>
</dbReference>
<dbReference type="SUPFAM" id="SSF52540">
    <property type="entry name" value="P-loop containing nucleoside triphosphate hydrolases"/>
    <property type="match status" value="1"/>
</dbReference>
<dbReference type="Gene3D" id="3.40.50.300">
    <property type="entry name" value="P-loop containing nucleotide triphosphate hydrolases"/>
    <property type="match status" value="1"/>
</dbReference>
<comment type="caution">
    <text evidence="6">The sequence shown here is derived from an EMBL/GenBank/DDBJ whole genome shotgun (WGS) entry which is preliminary data.</text>
</comment>
<feature type="domain" description="AAA+ ATPase" evidence="5">
    <location>
        <begin position="360"/>
        <end position="501"/>
    </location>
</feature>
<protein>
    <recommendedName>
        <fullName evidence="5">AAA+ ATPase domain-containing protein</fullName>
    </recommendedName>
</protein>
<accession>A0A8J2WNW0</accession>
<evidence type="ECO:0000259" key="5">
    <source>
        <dbReference type="SMART" id="SM00382"/>
    </source>
</evidence>
<dbReference type="GO" id="GO:0016887">
    <property type="term" value="F:ATP hydrolysis activity"/>
    <property type="evidence" value="ECO:0007669"/>
    <property type="project" value="InterPro"/>
</dbReference>
<gene>
    <name evidence="6" type="ORF">DGAL_LOCUS9151</name>
</gene>
<evidence type="ECO:0000313" key="6">
    <source>
        <dbReference type="EMBL" id="CAH0106003.1"/>
    </source>
</evidence>
<dbReference type="Proteomes" id="UP000789390">
    <property type="component" value="Unassembled WGS sequence"/>
</dbReference>
<evidence type="ECO:0000256" key="1">
    <source>
        <dbReference type="ARBA" id="ARBA00004123"/>
    </source>
</evidence>
<evidence type="ECO:0000313" key="7">
    <source>
        <dbReference type="Proteomes" id="UP000789390"/>
    </source>
</evidence>
<keyword evidence="2" id="KW-0539">Nucleus</keyword>
<dbReference type="SMART" id="SM00382">
    <property type="entry name" value="AAA"/>
    <property type="match status" value="1"/>
</dbReference>
<dbReference type="CDD" id="cd00009">
    <property type="entry name" value="AAA"/>
    <property type="match status" value="1"/>
</dbReference>
<feature type="compositionally biased region" description="Low complexity" evidence="4">
    <location>
        <begin position="51"/>
        <end position="81"/>
    </location>
</feature>
<dbReference type="InterPro" id="IPR053016">
    <property type="entry name" value="CTF18-RFC_complex"/>
</dbReference>
<dbReference type="PANTHER" id="PTHR46765:SF1">
    <property type="entry name" value="P-LOOP CONTAINING NUCLEOSIDE TRIPHOSPHATE HYDROLASES SUPERFAMILY PROTEIN"/>
    <property type="match status" value="1"/>
</dbReference>
<evidence type="ECO:0000256" key="4">
    <source>
        <dbReference type="SAM" id="MobiDB-lite"/>
    </source>
</evidence>
<dbReference type="EMBL" id="CAKKLH010000212">
    <property type="protein sequence ID" value="CAH0106003.1"/>
    <property type="molecule type" value="Genomic_DNA"/>
</dbReference>
<dbReference type="PANTHER" id="PTHR46765">
    <property type="entry name" value="P-LOOP CONTAINING NUCLEOSIDE TRIPHOSPHATE HYDROLASES SUPERFAMILY PROTEIN"/>
    <property type="match status" value="1"/>
</dbReference>
<dbReference type="OrthoDB" id="2195431at2759"/>
<dbReference type="Pfam" id="PF00004">
    <property type="entry name" value="AAA"/>
    <property type="match status" value="1"/>
</dbReference>
<dbReference type="Gene3D" id="1.10.8.60">
    <property type="match status" value="1"/>
</dbReference>
<keyword evidence="7" id="KW-1185">Reference proteome</keyword>
<dbReference type="InterPro" id="IPR027417">
    <property type="entry name" value="P-loop_NTPase"/>
</dbReference>
<name>A0A8J2WNW0_9CRUS</name>
<feature type="region of interest" description="Disordered" evidence="4">
    <location>
        <begin position="25"/>
        <end position="124"/>
    </location>
</feature>
<dbReference type="AlphaFoldDB" id="A0A8J2WNW0"/>
<evidence type="ECO:0000256" key="3">
    <source>
        <dbReference type="ARBA" id="ARBA00043975"/>
    </source>
</evidence>
<dbReference type="InterPro" id="IPR003593">
    <property type="entry name" value="AAA+_ATPase"/>
</dbReference>